<reference evidence="2 3" key="1">
    <citation type="journal article" date="2022" name="G3 (Bethesda)">
        <title>Whole-genome sequence and methylome profiling of the almond [Prunus dulcis (Mill.) D.A. Webb] cultivar 'Nonpareil'.</title>
        <authorList>
            <person name="D'Amico-Willman K.M."/>
            <person name="Ouma W.Z."/>
            <person name="Meulia T."/>
            <person name="Sideli G.M."/>
            <person name="Gradziel T.M."/>
            <person name="Fresnedo-Ramirez J."/>
        </authorList>
    </citation>
    <scope>NUCLEOTIDE SEQUENCE [LARGE SCALE GENOMIC DNA]</scope>
    <source>
        <strain evidence="2">Clone GOH B32 T37-40</strain>
    </source>
</reference>
<organism evidence="2 3">
    <name type="scientific">Prunus dulcis</name>
    <name type="common">Almond</name>
    <name type="synonym">Amygdalus dulcis</name>
    <dbReference type="NCBI Taxonomy" id="3755"/>
    <lineage>
        <taxon>Eukaryota</taxon>
        <taxon>Viridiplantae</taxon>
        <taxon>Streptophyta</taxon>
        <taxon>Embryophyta</taxon>
        <taxon>Tracheophyta</taxon>
        <taxon>Spermatophyta</taxon>
        <taxon>Magnoliopsida</taxon>
        <taxon>eudicotyledons</taxon>
        <taxon>Gunneridae</taxon>
        <taxon>Pentapetalae</taxon>
        <taxon>rosids</taxon>
        <taxon>fabids</taxon>
        <taxon>Rosales</taxon>
        <taxon>Rosaceae</taxon>
        <taxon>Amygdaloideae</taxon>
        <taxon>Amygdaleae</taxon>
        <taxon>Prunus</taxon>
    </lineage>
</organism>
<feature type="compositionally biased region" description="Acidic residues" evidence="1">
    <location>
        <begin position="76"/>
        <end position="86"/>
    </location>
</feature>
<feature type="compositionally biased region" description="Polar residues" evidence="1">
    <location>
        <begin position="93"/>
        <end position="111"/>
    </location>
</feature>
<gene>
    <name evidence="2" type="ORF">L3X38_033864</name>
</gene>
<name>A0AAD4VHT6_PRUDU</name>
<dbReference type="AlphaFoldDB" id="A0AAD4VHT6"/>
<dbReference type="EMBL" id="JAJFAZ020000006">
    <property type="protein sequence ID" value="KAI5324791.1"/>
    <property type="molecule type" value="Genomic_DNA"/>
</dbReference>
<sequence>MEEQVNNNKDFIVGHHRFILSFSTNHSRVECPGGLAPTDAYFDLELHCESGSYFDDPEPDPESGSYFEEPKPDSYSNDDPDPEFVFDSDPNPDFNSDTGPDSGSDPNPDSY</sequence>
<feature type="region of interest" description="Disordered" evidence="1">
    <location>
        <begin position="50"/>
        <end position="111"/>
    </location>
</feature>
<dbReference type="Proteomes" id="UP001054821">
    <property type="component" value="Chromosome 6"/>
</dbReference>
<comment type="caution">
    <text evidence="2">The sequence shown here is derived from an EMBL/GenBank/DDBJ whole genome shotgun (WGS) entry which is preliminary data.</text>
</comment>
<protein>
    <submittedName>
        <fullName evidence="2">Uncharacterized protein</fullName>
    </submittedName>
</protein>
<proteinExistence type="predicted"/>
<evidence type="ECO:0000313" key="3">
    <source>
        <dbReference type="Proteomes" id="UP001054821"/>
    </source>
</evidence>
<accession>A0AAD4VHT6</accession>
<evidence type="ECO:0000313" key="2">
    <source>
        <dbReference type="EMBL" id="KAI5324791.1"/>
    </source>
</evidence>
<keyword evidence="3" id="KW-1185">Reference proteome</keyword>
<evidence type="ECO:0000256" key="1">
    <source>
        <dbReference type="SAM" id="MobiDB-lite"/>
    </source>
</evidence>